<dbReference type="EMBL" id="CP124543">
    <property type="protein sequence ID" value="WGV27050.1"/>
    <property type="molecule type" value="Genomic_DNA"/>
</dbReference>
<keyword evidence="2" id="KW-1185">Reference proteome</keyword>
<evidence type="ECO:0000313" key="1">
    <source>
        <dbReference type="EMBL" id="WGV27050.1"/>
    </source>
</evidence>
<dbReference type="KEGG" id="hbq:QI031_06020"/>
<protein>
    <submittedName>
        <fullName evidence="1">Uncharacterized protein</fullName>
    </submittedName>
</protein>
<name>A0AAJ6NUY0_9CYAN</name>
<sequence length="80" mass="8881">MMGEKPKTPLNIQLIRHLQVIPKKGIEAHFSGKTKQIKIGLDEDFPVSKIQGSWLDRILPRDVIIALFSFGAATVANLIS</sequence>
<gene>
    <name evidence="1" type="ORF">QI031_06020</name>
</gene>
<evidence type="ECO:0000313" key="2">
    <source>
        <dbReference type="Proteomes" id="UP001223520"/>
    </source>
</evidence>
<dbReference type="RefSeq" id="WP_281484293.1">
    <property type="nucleotide sequence ID" value="NZ_CP124543.1"/>
</dbReference>
<dbReference type="AlphaFoldDB" id="A0AAJ6NUY0"/>
<accession>A0AAJ6NUY0</accession>
<dbReference type="Proteomes" id="UP001223520">
    <property type="component" value="Chromosome"/>
</dbReference>
<reference evidence="1 2" key="1">
    <citation type="journal article" date="2023" name="Limnol Oceanogr Lett">
        <title>Environmental adaptations by the intertidal Antarctic cyanobacterium Halotia branconii CENA392 as revealed using long-read genome sequencing.</title>
        <authorList>
            <person name="Dextro R.B."/>
            <person name="Delbaje E."/>
            <person name="Freitas P.N.N."/>
            <person name="Geraldes V."/>
            <person name="Pinto E."/>
            <person name="Long P.F."/>
            <person name="Fiore M.F."/>
        </authorList>
    </citation>
    <scope>NUCLEOTIDE SEQUENCE [LARGE SCALE GENOMIC DNA]</scope>
    <source>
        <strain evidence="1 2">CENA392</strain>
    </source>
</reference>
<organism evidence="1 2">
    <name type="scientific">Halotia branconii CENA392</name>
    <dbReference type="NCBI Taxonomy" id="1539056"/>
    <lineage>
        <taxon>Bacteria</taxon>
        <taxon>Bacillati</taxon>
        <taxon>Cyanobacteriota</taxon>
        <taxon>Cyanophyceae</taxon>
        <taxon>Nostocales</taxon>
        <taxon>Nodulariaceae</taxon>
        <taxon>Halotia</taxon>
    </lineage>
</organism>
<proteinExistence type="predicted"/>